<feature type="non-terminal residue" evidence="2">
    <location>
        <position position="400"/>
    </location>
</feature>
<proteinExistence type="predicted"/>
<evidence type="ECO:0000313" key="2">
    <source>
        <dbReference type="EMBL" id="SVC36184.1"/>
    </source>
</evidence>
<accession>A0A382LH41</accession>
<gene>
    <name evidence="2" type="ORF">METZ01_LOCUS289038</name>
</gene>
<feature type="coiled-coil region" evidence="1">
    <location>
        <begin position="127"/>
        <end position="217"/>
    </location>
</feature>
<sequence length="400" mass="47110">NQRVEELHNLIEIKTKEKNKLDTLLQDMEKDLKDKRVEIAILDKELSKVNKDMKKVLEYSIYEQEPTTVEDEWLWNIPENKMRSYMDLADMKTRSKVLFDEIIQTEQDIAKLQKKQSSIQYAINESEKISQKKIKNMEELCNRLELQITKEKNGVEDLEKSLNELKGNSFNYANRIETLEKELKDFRDREIEYELMLKDLDRSLDIIQNKYQQITIKEEMIKKNTIELDYTANLGLLMDPYSKLNLLPVQYKEEYRYFATNRILQNALLVLVMVCSLAGYAQRSKIEPLEASLPNKYSELSLLNLRQEIKEIVENQNTAANTFQELINEDKTLSNNMVAMLKYLSNKIPDSFRVTELALNKIISSHLVKDRAWDKETKLEDPKLIITLNGFYNQNLEQAS</sequence>
<dbReference type="EMBL" id="UINC01087107">
    <property type="protein sequence ID" value="SVC36184.1"/>
    <property type="molecule type" value="Genomic_DNA"/>
</dbReference>
<feature type="coiled-coil region" evidence="1">
    <location>
        <begin position="11"/>
        <end position="52"/>
    </location>
</feature>
<reference evidence="2" key="1">
    <citation type="submission" date="2018-05" db="EMBL/GenBank/DDBJ databases">
        <authorList>
            <person name="Lanie J.A."/>
            <person name="Ng W.-L."/>
            <person name="Kazmierczak K.M."/>
            <person name="Andrzejewski T.M."/>
            <person name="Davidsen T.M."/>
            <person name="Wayne K.J."/>
            <person name="Tettelin H."/>
            <person name="Glass J.I."/>
            <person name="Rusch D."/>
            <person name="Podicherti R."/>
            <person name="Tsui H.-C.T."/>
            <person name="Winkler M.E."/>
        </authorList>
    </citation>
    <scope>NUCLEOTIDE SEQUENCE</scope>
</reference>
<keyword evidence="1" id="KW-0175">Coiled coil</keyword>
<protein>
    <submittedName>
        <fullName evidence="2">Uncharacterized protein</fullName>
    </submittedName>
</protein>
<evidence type="ECO:0000256" key="1">
    <source>
        <dbReference type="SAM" id="Coils"/>
    </source>
</evidence>
<dbReference type="AlphaFoldDB" id="A0A382LH41"/>
<feature type="non-terminal residue" evidence="2">
    <location>
        <position position="1"/>
    </location>
</feature>
<name>A0A382LH41_9ZZZZ</name>
<organism evidence="2">
    <name type="scientific">marine metagenome</name>
    <dbReference type="NCBI Taxonomy" id="408172"/>
    <lineage>
        <taxon>unclassified sequences</taxon>
        <taxon>metagenomes</taxon>
        <taxon>ecological metagenomes</taxon>
    </lineage>
</organism>